<evidence type="ECO:0000313" key="5">
    <source>
        <dbReference type="EMBL" id="ALC83284.1"/>
    </source>
</evidence>
<proteinExistence type="predicted"/>
<dbReference type="EMBL" id="CP012600">
    <property type="protein sequence ID" value="ALC83284.1"/>
    <property type="molecule type" value="Genomic_DNA"/>
</dbReference>
<keyword evidence="6" id="KW-1185">Reference proteome</keyword>
<dbReference type="Proteomes" id="UP000067625">
    <property type="component" value="Chromosome"/>
</dbReference>
<dbReference type="AlphaFoldDB" id="A0A0M4FU07"/>
<accession>A0A0M4FU07</accession>
<keyword evidence="5" id="KW-0418">Kinase</keyword>
<keyword evidence="3" id="KW-0812">Transmembrane</keyword>
<dbReference type="PATRIC" id="fig|1441095.3.peg.4039"/>
<evidence type="ECO:0000256" key="3">
    <source>
        <dbReference type="SAM" id="Phobius"/>
    </source>
</evidence>
<feature type="binding site" evidence="1">
    <location>
        <position position="55"/>
    </location>
    <ligand>
        <name>ATP</name>
        <dbReference type="ChEBI" id="CHEBI:30616"/>
    </ligand>
</feature>
<feature type="region of interest" description="Disordered" evidence="2">
    <location>
        <begin position="279"/>
        <end position="314"/>
    </location>
</feature>
<reference evidence="6" key="1">
    <citation type="submission" date="2015-08" db="EMBL/GenBank/DDBJ databases">
        <title>Genome sequencing project for genomic taxonomy and phylogenomics of Bacillus-like bacteria.</title>
        <authorList>
            <person name="Liu B."/>
            <person name="Wang J."/>
            <person name="Zhu Y."/>
            <person name="Liu G."/>
            <person name="Chen Q."/>
            <person name="Chen Z."/>
            <person name="Lan J."/>
            <person name="Che J."/>
            <person name="Ge C."/>
            <person name="Shi H."/>
            <person name="Pan Z."/>
            <person name="Liu X."/>
        </authorList>
    </citation>
    <scope>NUCLEOTIDE SEQUENCE [LARGE SCALE GENOMIC DNA]</scope>
    <source>
        <strain evidence="6">FJAT-4402</strain>
    </source>
</reference>
<keyword evidence="1" id="KW-0067">ATP-binding</keyword>
<evidence type="ECO:0000256" key="2">
    <source>
        <dbReference type="SAM" id="MobiDB-lite"/>
    </source>
</evidence>
<dbReference type="SUPFAM" id="SSF56112">
    <property type="entry name" value="Protein kinase-like (PK-like)"/>
    <property type="match status" value="1"/>
</dbReference>
<dbReference type="PROSITE" id="PS50011">
    <property type="entry name" value="PROTEIN_KINASE_DOM"/>
    <property type="match status" value="1"/>
</dbReference>
<dbReference type="InterPro" id="IPR011009">
    <property type="entry name" value="Kinase-like_dom_sf"/>
</dbReference>
<keyword evidence="5" id="KW-0723">Serine/threonine-protein kinase</keyword>
<keyword evidence="5" id="KW-0808">Transferase</keyword>
<dbReference type="RefSeq" id="WP_053605124.1">
    <property type="nucleotide sequence ID" value="NZ_CP012600.1"/>
</dbReference>
<evidence type="ECO:0000256" key="1">
    <source>
        <dbReference type="PROSITE-ProRule" id="PRU10141"/>
    </source>
</evidence>
<name>A0A0M4FU07_9BACI</name>
<dbReference type="Gene3D" id="1.10.510.10">
    <property type="entry name" value="Transferase(Phosphotransferase) domain 1"/>
    <property type="match status" value="1"/>
</dbReference>
<organism evidence="5 6">
    <name type="scientific">Bacillus gobiensis</name>
    <dbReference type="NCBI Taxonomy" id="1441095"/>
    <lineage>
        <taxon>Bacteria</taxon>
        <taxon>Bacillati</taxon>
        <taxon>Bacillota</taxon>
        <taxon>Bacilli</taxon>
        <taxon>Bacillales</taxon>
        <taxon>Bacillaceae</taxon>
        <taxon>Bacillus</taxon>
    </lineage>
</organism>
<dbReference type="InterPro" id="IPR000719">
    <property type="entry name" value="Prot_kinase_dom"/>
</dbReference>
<keyword evidence="3" id="KW-1133">Transmembrane helix</keyword>
<dbReference type="GO" id="GO:0004674">
    <property type="term" value="F:protein serine/threonine kinase activity"/>
    <property type="evidence" value="ECO:0007669"/>
    <property type="project" value="UniProtKB-KW"/>
</dbReference>
<dbReference type="OrthoDB" id="583109at2"/>
<protein>
    <submittedName>
        <fullName evidence="5">Serine/threonine protein kinase</fullName>
    </submittedName>
</protein>
<dbReference type="PANTHER" id="PTHR44167:SF24">
    <property type="entry name" value="SERINE_THREONINE-PROTEIN KINASE CHK2"/>
    <property type="match status" value="1"/>
</dbReference>
<sequence>MKKAASMDLACSFKPGDSLKGKWNQNTYRIIKQLGKGANGVVYLAVSARGQVALKVSDDTMSITSEVNVLKAFSKARSKAMGPSLFDADDTVCGSAKQTISFYAMEYVQGPLLQDYVQKRGEEWITVLMIQLLTDLSFLHQEGWIFGDLKPENLIVAGPPAKIRCIDVGGTTKQGRAIKEYTEFFDRGYWGFGSRKAEPTYDLFAVAMIMINCVVTQKFKKSEHPKEQLFSVIEKNTYLNRYKHVLQSALSGSYLSADEMRNGLLSAGQKGTNRVVRQQSYTQGSGNSRTTRVRSQRSSNPNRMAKKQKTKKPGGGIAETMLIVISIVALYFAYIILFLA</sequence>
<reference evidence="5 6" key="2">
    <citation type="journal article" date="2016" name="Int. J. Syst. Evol. Microbiol.">
        <title>Bacillus gobiensis sp. nov., isolated from a soil sample.</title>
        <authorList>
            <person name="Liu B."/>
            <person name="Liu G.H."/>
            <person name="Cetin S."/>
            <person name="Schumann P."/>
            <person name="Pan Z.Z."/>
            <person name="Chen Q.Q."/>
        </authorList>
    </citation>
    <scope>NUCLEOTIDE SEQUENCE [LARGE SCALE GENOMIC DNA]</scope>
    <source>
        <strain evidence="5 6">FJAT-4402</strain>
    </source>
</reference>
<feature type="domain" description="Protein kinase" evidence="4">
    <location>
        <begin position="28"/>
        <end position="276"/>
    </location>
</feature>
<dbReference type="SMART" id="SM00220">
    <property type="entry name" value="S_TKc"/>
    <property type="match status" value="1"/>
</dbReference>
<dbReference type="InterPro" id="IPR017441">
    <property type="entry name" value="Protein_kinase_ATP_BS"/>
</dbReference>
<dbReference type="PANTHER" id="PTHR44167">
    <property type="entry name" value="OVARIAN-SPECIFIC SERINE/THREONINE-PROTEIN KINASE LOK-RELATED"/>
    <property type="match status" value="1"/>
</dbReference>
<evidence type="ECO:0000313" key="6">
    <source>
        <dbReference type="Proteomes" id="UP000067625"/>
    </source>
</evidence>
<dbReference type="GO" id="GO:0005524">
    <property type="term" value="F:ATP binding"/>
    <property type="evidence" value="ECO:0007669"/>
    <property type="project" value="UniProtKB-UniRule"/>
</dbReference>
<dbReference type="Pfam" id="PF00069">
    <property type="entry name" value="Pkinase"/>
    <property type="match status" value="1"/>
</dbReference>
<keyword evidence="3" id="KW-0472">Membrane</keyword>
<gene>
    <name evidence="5" type="ORF">AM592_18265</name>
</gene>
<feature type="transmembrane region" description="Helical" evidence="3">
    <location>
        <begin position="316"/>
        <end position="339"/>
    </location>
</feature>
<dbReference type="STRING" id="1441095.AM592_18265"/>
<dbReference type="PROSITE" id="PS00107">
    <property type="entry name" value="PROTEIN_KINASE_ATP"/>
    <property type="match status" value="1"/>
</dbReference>
<evidence type="ECO:0000259" key="4">
    <source>
        <dbReference type="PROSITE" id="PS50011"/>
    </source>
</evidence>
<keyword evidence="1" id="KW-0547">Nucleotide-binding</keyword>